<dbReference type="EMBL" id="WXFA01000004">
    <property type="protein sequence ID" value="MBM3091013.1"/>
    <property type="molecule type" value="Genomic_DNA"/>
</dbReference>
<evidence type="ECO:0000313" key="2">
    <source>
        <dbReference type="Proteomes" id="UP000744980"/>
    </source>
</evidence>
<comment type="caution">
    <text evidence="1">The sequence shown here is derived from an EMBL/GenBank/DDBJ whole genome shotgun (WGS) entry which is preliminary data.</text>
</comment>
<sequence length="68" mass="7583">MFPKIVFDVRIKTCSHSKCYSDLCASNKTRGAVALERGQANIWCSAVTSSCRKAATVRTRTRSRALSW</sequence>
<reference evidence="1 2" key="1">
    <citation type="submission" date="2020-01" db="EMBL/GenBank/DDBJ databases">
        <title>Draft genome assembly of Ensifer adhaerens T173.</title>
        <authorList>
            <person name="Craig J.E."/>
            <person name="Stinchcombe J.R."/>
        </authorList>
    </citation>
    <scope>NUCLEOTIDE SEQUENCE [LARGE SCALE GENOMIC DNA]</scope>
    <source>
        <strain evidence="1 2">T173</strain>
    </source>
</reference>
<gene>
    <name evidence="1" type="ORF">GFB56_09315</name>
</gene>
<evidence type="ECO:0000313" key="1">
    <source>
        <dbReference type="EMBL" id="MBM3091013.1"/>
    </source>
</evidence>
<name>A0AAW4FG31_9HYPH</name>
<accession>A0AAW4FG31</accession>
<dbReference type="AlphaFoldDB" id="A0AAW4FG31"/>
<dbReference type="Proteomes" id="UP000744980">
    <property type="component" value="Unassembled WGS sequence"/>
</dbReference>
<keyword evidence="2" id="KW-1185">Reference proteome</keyword>
<protein>
    <submittedName>
        <fullName evidence="1">Uncharacterized protein</fullName>
    </submittedName>
</protein>
<proteinExistence type="predicted"/>
<organism evidence="1 2">
    <name type="scientific">Ensifer canadensis</name>
    <dbReference type="NCBI Taxonomy" id="555315"/>
    <lineage>
        <taxon>Bacteria</taxon>
        <taxon>Pseudomonadati</taxon>
        <taxon>Pseudomonadota</taxon>
        <taxon>Alphaproteobacteria</taxon>
        <taxon>Hyphomicrobiales</taxon>
        <taxon>Rhizobiaceae</taxon>
        <taxon>Sinorhizobium/Ensifer group</taxon>
        <taxon>Ensifer</taxon>
    </lineage>
</organism>